<evidence type="ECO:0000256" key="4">
    <source>
        <dbReference type="SAM" id="MobiDB-lite"/>
    </source>
</evidence>
<name>A0A6V7XJ12_MELEN</name>
<gene>
    <name evidence="5" type="ORF">MENT_LOCUS52214</name>
</gene>
<dbReference type="GO" id="GO:0030576">
    <property type="term" value="P:Cajal body organization"/>
    <property type="evidence" value="ECO:0007669"/>
    <property type="project" value="TreeGrafter"/>
</dbReference>
<dbReference type="SUPFAM" id="SSF50978">
    <property type="entry name" value="WD40 repeat-like"/>
    <property type="match status" value="1"/>
</dbReference>
<accession>A0A6V7XJ12</accession>
<reference evidence="5 6" key="1">
    <citation type="submission" date="2020-08" db="EMBL/GenBank/DDBJ databases">
        <authorList>
            <person name="Koutsovoulos G."/>
            <person name="Danchin GJ E."/>
        </authorList>
    </citation>
    <scope>NUCLEOTIDE SEQUENCE [LARGE SCALE GENOMIC DNA]</scope>
</reference>
<dbReference type="PANTHER" id="PTHR13211">
    <property type="entry name" value="TELOMERASE CAJAL BODY PROTEIN 1"/>
    <property type="match status" value="1"/>
</dbReference>
<dbReference type="InterPro" id="IPR036322">
    <property type="entry name" value="WD40_repeat_dom_sf"/>
</dbReference>
<dbReference type="Pfam" id="PF00400">
    <property type="entry name" value="WD40"/>
    <property type="match status" value="1"/>
</dbReference>
<dbReference type="SMART" id="SM00320">
    <property type="entry name" value="WD40"/>
    <property type="match status" value="6"/>
</dbReference>
<organism evidence="5 6">
    <name type="scientific">Meloidogyne enterolobii</name>
    <name type="common">Root-knot nematode worm</name>
    <name type="synonym">Meloidogyne mayaguensis</name>
    <dbReference type="NCBI Taxonomy" id="390850"/>
    <lineage>
        <taxon>Eukaryota</taxon>
        <taxon>Metazoa</taxon>
        <taxon>Ecdysozoa</taxon>
        <taxon>Nematoda</taxon>
        <taxon>Chromadorea</taxon>
        <taxon>Rhabditida</taxon>
        <taxon>Tylenchina</taxon>
        <taxon>Tylenchomorpha</taxon>
        <taxon>Tylenchoidea</taxon>
        <taxon>Meloidogynidae</taxon>
        <taxon>Meloidogyninae</taxon>
        <taxon>Meloidogyne</taxon>
    </lineage>
</organism>
<dbReference type="GO" id="GO:0003723">
    <property type="term" value="F:RNA binding"/>
    <property type="evidence" value="ECO:0007669"/>
    <property type="project" value="TreeGrafter"/>
</dbReference>
<evidence type="ECO:0000256" key="1">
    <source>
        <dbReference type="ARBA" id="ARBA00038279"/>
    </source>
</evidence>
<dbReference type="InterPro" id="IPR001680">
    <property type="entry name" value="WD40_rpt"/>
</dbReference>
<dbReference type="OrthoDB" id="239865at2759"/>
<sequence length="498" mass="56456">MDNSFSQRKRQMITKSGIGFLLQHMRGSTHETNSTDDESEGEPSSPKRDKIDQELNIDLIKNEDILQENAENQVVIPKLTKISEDLSLPSDESFYSNLKPFQEISDCFKEGTTPNFDTHIRRFTGENNYVRSCKWSSDGNWLISDSLDRYVRVFEFRDFLPADGHQKQRLLHTSHKLTFGGLIYDLNWHPTLNIFATTNKGSPIHCWSASVDGTKLFSSFRGINDKDELDSAYSLCFSIDGQHLFAGFKNCVRIFNFEKPGRQINEIKTYQKSTMKTQKGIISSLAMCPTFDGVFAVASYSGTLGLYSTQTNACDSLIGSNDGSTPITHLQYSSCGNLLFAGRRKSPFIQCYDVRLPTKLLYNFQRESITNQRIYFQLDFNDHYLYSGSSAGDLLIYDLKKCNKGLNQQELKTEFVEPAHKIRCSEAAVTGLSLHPCEQFIAVSTGQRLFPSSLLLNQLFDDNNSLNETKNGDDNNNEYISRGNGSLLDNSIKLYKFD</sequence>
<evidence type="ECO:0000313" key="5">
    <source>
        <dbReference type="EMBL" id="CAD2198857.1"/>
    </source>
</evidence>
<dbReference type="Proteomes" id="UP000580250">
    <property type="component" value="Unassembled WGS sequence"/>
</dbReference>
<dbReference type="InterPro" id="IPR015943">
    <property type="entry name" value="WD40/YVTN_repeat-like_dom_sf"/>
</dbReference>
<evidence type="ECO:0000256" key="3">
    <source>
        <dbReference type="PROSITE-ProRule" id="PRU00221"/>
    </source>
</evidence>
<dbReference type="EMBL" id="CAJEWN010001617">
    <property type="protein sequence ID" value="CAD2198857.1"/>
    <property type="molecule type" value="Genomic_DNA"/>
</dbReference>
<dbReference type="GO" id="GO:0015030">
    <property type="term" value="C:Cajal body"/>
    <property type="evidence" value="ECO:0007669"/>
    <property type="project" value="TreeGrafter"/>
</dbReference>
<evidence type="ECO:0000313" key="6">
    <source>
        <dbReference type="Proteomes" id="UP000580250"/>
    </source>
</evidence>
<dbReference type="Gene3D" id="2.130.10.10">
    <property type="entry name" value="YVTN repeat-like/Quinoprotein amine dehydrogenase"/>
    <property type="match status" value="2"/>
</dbReference>
<comment type="similarity">
    <text evidence="1">Belongs to the TCAB1 family.</text>
</comment>
<evidence type="ECO:0000256" key="2">
    <source>
        <dbReference type="ARBA" id="ARBA00041558"/>
    </source>
</evidence>
<comment type="caution">
    <text evidence="5">The sequence shown here is derived from an EMBL/GenBank/DDBJ whole genome shotgun (WGS) entry which is preliminary data.</text>
</comment>
<dbReference type="AlphaFoldDB" id="A0A6V7XJ12"/>
<protein>
    <recommendedName>
        <fullName evidence="2">WD repeat-containing protein 79</fullName>
    </recommendedName>
</protein>
<feature type="region of interest" description="Disordered" evidence="4">
    <location>
        <begin position="20"/>
        <end position="52"/>
    </location>
</feature>
<dbReference type="PANTHER" id="PTHR13211:SF0">
    <property type="entry name" value="TELOMERASE CAJAL BODY PROTEIN 1"/>
    <property type="match status" value="1"/>
</dbReference>
<keyword evidence="3" id="KW-0853">WD repeat</keyword>
<dbReference type="InterPro" id="IPR051150">
    <property type="entry name" value="SWT21/TCAB1_mRNA_Telomere"/>
</dbReference>
<feature type="repeat" description="WD" evidence="3">
    <location>
        <begin position="123"/>
        <end position="157"/>
    </location>
</feature>
<dbReference type="PROSITE" id="PS50082">
    <property type="entry name" value="WD_REPEATS_2"/>
    <property type="match status" value="1"/>
</dbReference>
<proteinExistence type="inferred from homology"/>